<sequence length="103" mass="11907">MWFRRLRKSPWLSSKISIGLPAFLKKLAKSIKSSSFRIFTLFLAVTLGLIWLVPQPVRSQQRPRDAELTLVSFAVTKAAYDRIIPNFVAKWKQENNGQNVKFN</sequence>
<name>A0AAV3X2A8_9CYAN</name>
<dbReference type="Proteomes" id="UP001050975">
    <property type="component" value="Unassembled WGS sequence"/>
</dbReference>
<comment type="caution">
    <text evidence="1">The sequence shown here is derived from an EMBL/GenBank/DDBJ whole genome shotgun (WGS) entry which is preliminary data.</text>
</comment>
<gene>
    <name evidence="1" type="ORF">MiSe_09020</name>
</gene>
<proteinExistence type="predicted"/>
<dbReference type="EMBL" id="BLAY01000009">
    <property type="protein sequence ID" value="GET36154.1"/>
    <property type="molecule type" value="Genomic_DNA"/>
</dbReference>
<evidence type="ECO:0000313" key="1">
    <source>
        <dbReference type="EMBL" id="GET36154.1"/>
    </source>
</evidence>
<accession>A0AAV3X2A8</accession>
<keyword evidence="2" id="KW-1185">Reference proteome</keyword>
<reference evidence="1" key="1">
    <citation type="submission" date="2019-10" db="EMBL/GenBank/DDBJ databases">
        <title>Draft genome sequece of Microseira wollei NIES-4236.</title>
        <authorList>
            <person name="Yamaguchi H."/>
            <person name="Suzuki S."/>
            <person name="Kawachi M."/>
        </authorList>
    </citation>
    <scope>NUCLEOTIDE SEQUENCE</scope>
    <source>
        <strain evidence="1">NIES-4236</strain>
    </source>
</reference>
<evidence type="ECO:0000313" key="2">
    <source>
        <dbReference type="Proteomes" id="UP001050975"/>
    </source>
</evidence>
<dbReference type="Gene3D" id="3.40.190.10">
    <property type="entry name" value="Periplasmic binding protein-like II"/>
    <property type="match status" value="1"/>
</dbReference>
<dbReference type="AlphaFoldDB" id="A0AAV3X2A8"/>
<protein>
    <submittedName>
        <fullName evidence="1">Sulfate ABC transporter, periplasmic sulfate-binding protein</fullName>
    </submittedName>
</protein>
<organism evidence="1 2">
    <name type="scientific">Microseira wollei NIES-4236</name>
    <dbReference type="NCBI Taxonomy" id="2530354"/>
    <lineage>
        <taxon>Bacteria</taxon>
        <taxon>Bacillati</taxon>
        <taxon>Cyanobacteriota</taxon>
        <taxon>Cyanophyceae</taxon>
        <taxon>Oscillatoriophycideae</taxon>
        <taxon>Aerosakkonematales</taxon>
        <taxon>Aerosakkonemataceae</taxon>
        <taxon>Microseira</taxon>
    </lineage>
</organism>